<evidence type="ECO:0000313" key="1">
    <source>
        <dbReference type="EMBL" id="CAG9764802.1"/>
    </source>
</evidence>
<dbReference type="Proteomes" id="UP001152799">
    <property type="component" value="Chromosome 2"/>
</dbReference>
<accession>A0A9N9MHA3</accession>
<dbReference type="Gene3D" id="2.40.70.10">
    <property type="entry name" value="Acid Proteases"/>
    <property type="match status" value="1"/>
</dbReference>
<name>A0A9N9MHA3_9CUCU</name>
<dbReference type="EMBL" id="OU892278">
    <property type="protein sequence ID" value="CAG9764802.1"/>
    <property type="molecule type" value="Genomic_DNA"/>
</dbReference>
<keyword evidence="2" id="KW-1185">Reference proteome</keyword>
<gene>
    <name evidence="1" type="ORF">CEUTPL_LOCUS5428</name>
</gene>
<protein>
    <recommendedName>
        <fullName evidence="3">Peptidase A2 domain-containing protein</fullName>
    </recommendedName>
</protein>
<organism evidence="1 2">
    <name type="scientific">Ceutorhynchus assimilis</name>
    <name type="common">cabbage seed weevil</name>
    <dbReference type="NCBI Taxonomy" id="467358"/>
    <lineage>
        <taxon>Eukaryota</taxon>
        <taxon>Metazoa</taxon>
        <taxon>Ecdysozoa</taxon>
        <taxon>Arthropoda</taxon>
        <taxon>Hexapoda</taxon>
        <taxon>Insecta</taxon>
        <taxon>Pterygota</taxon>
        <taxon>Neoptera</taxon>
        <taxon>Endopterygota</taxon>
        <taxon>Coleoptera</taxon>
        <taxon>Polyphaga</taxon>
        <taxon>Cucujiformia</taxon>
        <taxon>Curculionidae</taxon>
        <taxon>Ceutorhynchinae</taxon>
        <taxon>Ceutorhynchus</taxon>
    </lineage>
</organism>
<sequence length="115" mass="12572">MYLLNLDTGADVNVLSRKMLSKFGVPESQLRDTKIILEAFGGSVVKPVGVVSLKVECKNVEFSADKAVHPSLGLESCAKLNLVTLHKENIDYLSLGKFKDKGEIQVNNEAILLIN</sequence>
<dbReference type="AlphaFoldDB" id="A0A9N9MHA3"/>
<dbReference type="InterPro" id="IPR021109">
    <property type="entry name" value="Peptidase_aspartic_dom_sf"/>
</dbReference>
<reference evidence="1" key="1">
    <citation type="submission" date="2022-01" db="EMBL/GenBank/DDBJ databases">
        <authorList>
            <person name="King R."/>
        </authorList>
    </citation>
    <scope>NUCLEOTIDE SEQUENCE</scope>
</reference>
<dbReference type="SUPFAM" id="SSF50630">
    <property type="entry name" value="Acid proteases"/>
    <property type="match status" value="1"/>
</dbReference>
<evidence type="ECO:0008006" key="3">
    <source>
        <dbReference type="Google" id="ProtNLM"/>
    </source>
</evidence>
<evidence type="ECO:0000313" key="2">
    <source>
        <dbReference type="Proteomes" id="UP001152799"/>
    </source>
</evidence>
<proteinExistence type="predicted"/>